<dbReference type="EMBL" id="CP012109">
    <property type="protein sequence ID" value="AKQ69122.1"/>
    <property type="molecule type" value="Genomic_DNA"/>
</dbReference>
<keyword evidence="4" id="KW-1185">Reference proteome</keyword>
<dbReference type="AlphaFoldDB" id="A0A0H4XLI4"/>
<dbReference type="KEGG" id="mym:A176_006034"/>
<accession>A0A0H4XLI4</accession>
<dbReference type="Pfam" id="PF12770">
    <property type="entry name" value="CHAT"/>
    <property type="match status" value="1"/>
</dbReference>
<feature type="repeat" description="TPR" evidence="1">
    <location>
        <begin position="120"/>
        <end position="153"/>
    </location>
</feature>
<dbReference type="SUPFAM" id="SSF48452">
    <property type="entry name" value="TPR-like"/>
    <property type="match status" value="2"/>
</dbReference>
<keyword evidence="1" id="KW-0802">TPR repeat</keyword>
<protein>
    <submittedName>
        <fullName evidence="3">Tetratricopeptide repeat protein</fullName>
    </submittedName>
</protein>
<evidence type="ECO:0000259" key="2">
    <source>
        <dbReference type="Pfam" id="PF12770"/>
    </source>
</evidence>
<dbReference type="Proteomes" id="UP000009026">
    <property type="component" value="Chromosome"/>
</dbReference>
<organism evidence="3 4">
    <name type="scientific">Pseudomyxococcus hansupus</name>
    <dbReference type="NCBI Taxonomy" id="1297742"/>
    <lineage>
        <taxon>Bacteria</taxon>
        <taxon>Pseudomonadati</taxon>
        <taxon>Myxococcota</taxon>
        <taxon>Myxococcia</taxon>
        <taxon>Myxococcales</taxon>
        <taxon>Cystobacterineae</taxon>
        <taxon>Myxococcaceae</taxon>
        <taxon>Pseudomyxococcus</taxon>
    </lineage>
</organism>
<dbReference type="STRING" id="1297742.A176_006034"/>
<gene>
    <name evidence="3" type="ORF">A176_006034</name>
</gene>
<dbReference type="RefSeq" id="WP_002635700.1">
    <property type="nucleotide sequence ID" value="NZ_CP012109.1"/>
</dbReference>
<sequence length="914" mass="101528">MLKPAYDKVLVLALATPVLVLTVLLARTPSKGSGAPVSPQFWTERRAASRIEARLTHPEADLYRRRTSAGGCPVPPEPIPLRDLARLEEAGDLSGIAAAYALQGEWNQAASFLERLPSSPDRDSDLAAVYLARGSHEQALRLLDGALKAQPRHAQAMWNRALVLQEMGLTMKAADTFEQVALLNEQGWSQEAKANAREQRDATLERARRWKEARDATLALVDDPRAPLPLEAARKDPGVVRQAFYEAVRASPSKERVLALMPLAQELDRGHGGSTLADYIKRVSGRNFTRRGELARDYASLVRGKLDRPDRLLERVQASGEDDLFLGTAQHARATRRLLTQVVERAKRQNDPWFNLYIEREEAIRETAEGKWWKAEQRFFNALQRCREEGLSARCVDLELRLGILYADLQRLTEGEQHIRTAWSWARQLREWDMEFTALEVLAAITRSRGDFASSRAYIEEWSARGRGNCVWPRENLAHAYYLDNRMDDARREVDANAACENEPLSLLFAVNLAELSRTRPKPGDEALLQRALTWANHSNPMPSDAVYARYVEGRFLLDADRTRGQALLRQTLTEAEALSRGDSLAREAWALSYSSLVTDAGKAGEYTQALELMAAQLGTPVPQRCALAAAVHGERTVLVARGMAGEVLGHYESDRQGPFSRVDTSRLVPERLRQALRGCGHVDVLAWPPVFGRTDLLPPDVAWSFRLGRTSQPRATPTARRLVVSSVDAPALLQLPRLPPWFPAQEQEAVPLQVLSGSDATPARVLADMRDATEIEIHAHGIMDPSLSDASLVVLSPETSGRYALTADVVRQQKLTGAPMVFLAACSAGRAASSTTSHEPFSLPAAFIDAGARAVLASTVDIPDAAGRFFDGVRRRIREGAQPAVALRDERRRWLDRDHRAGWTRHVILVESY</sequence>
<dbReference type="eggNOG" id="COG4995">
    <property type="taxonomic scope" value="Bacteria"/>
</dbReference>
<evidence type="ECO:0000313" key="3">
    <source>
        <dbReference type="EMBL" id="AKQ69122.1"/>
    </source>
</evidence>
<name>A0A0H4XLI4_9BACT</name>
<dbReference type="InterPro" id="IPR011990">
    <property type="entry name" value="TPR-like_helical_dom_sf"/>
</dbReference>
<evidence type="ECO:0000313" key="4">
    <source>
        <dbReference type="Proteomes" id="UP000009026"/>
    </source>
</evidence>
<dbReference type="PROSITE" id="PS50005">
    <property type="entry name" value="TPR"/>
    <property type="match status" value="1"/>
</dbReference>
<feature type="domain" description="CHAT" evidence="2">
    <location>
        <begin position="746"/>
        <end position="901"/>
    </location>
</feature>
<dbReference type="OrthoDB" id="5526017at2"/>
<reference evidence="3 4" key="1">
    <citation type="journal article" date="2016" name="PLoS ONE">
        <title>Complete Genome Sequence and Comparative Genomics of a Novel Myxobacterium Myxococcus hansupus.</title>
        <authorList>
            <person name="Sharma G."/>
            <person name="Narwani T."/>
            <person name="Subramanian S."/>
        </authorList>
    </citation>
    <scope>NUCLEOTIDE SEQUENCE [LARGE SCALE GENOMIC DNA]</scope>
    <source>
        <strain evidence="4">mixupus</strain>
    </source>
</reference>
<evidence type="ECO:0000256" key="1">
    <source>
        <dbReference type="PROSITE-ProRule" id="PRU00339"/>
    </source>
</evidence>
<dbReference type="PATRIC" id="fig|1297742.4.peg.6126"/>
<dbReference type="Gene3D" id="1.25.40.10">
    <property type="entry name" value="Tetratricopeptide repeat domain"/>
    <property type="match status" value="2"/>
</dbReference>
<proteinExistence type="predicted"/>
<dbReference type="InterPro" id="IPR024983">
    <property type="entry name" value="CHAT_dom"/>
</dbReference>
<dbReference type="InterPro" id="IPR019734">
    <property type="entry name" value="TPR_rpt"/>
</dbReference>